<dbReference type="Proteomes" id="UP000594263">
    <property type="component" value="Unplaced"/>
</dbReference>
<dbReference type="CDD" id="cd12263">
    <property type="entry name" value="RRM_ABT1_like"/>
    <property type="match status" value="1"/>
</dbReference>
<dbReference type="GO" id="GO:0000480">
    <property type="term" value="P:endonucleolytic cleavage in 5'-ETS of tricistronic rRNA transcript (SSU-rRNA, 5.8S rRNA, LSU-rRNA)"/>
    <property type="evidence" value="ECO:0007669"/>
    <property type="project" value="TreeGrafter"/>
</dbReference>
<dbReference type="GO" id="GO:0005730">
    <property type="term" value="C:nucleolus"/>
    <property type="evidence" value="ECO:0007669"/>
    <property type="project" value="UniProtKB-SubCell"/>
</dbReference>
<keyword evidence="4" id="KW-0539">Nucleus</keyword>
<name>A0A7N0TP32_KALFE</name>
<evidence type="ECO:0000313" key="8">
    <source>
        <dbReference type="Proteomes" id="UP000594263"/>
    </source>
</evidence>
<keyword evidence="8" id="KW-1185">Reference proteome</keyword>
<keyword evidence="5" id="KW-0175">Coiled coil</keyword>
<dbReference type="EnsemblPlants" id="Kaladp0040s0386.2.v1.1">
    <property type="protein sequence ID" value="Kaladp0040s0386.2.v1.1"/>
    <property type="gene ID" value="Kaladp0040s0386.v1.1"/>
</dbReference>
<dbReference type="GO" id="GO:0000472">
    <property type="term" value="P:endonucleolytic cleavage to generate mature 5'-end of SSU-rRNA from (SSU-rRNA, 5.8S rRNA, LSU-rRNA)"/>
    <property type="evidence" value="ECO:0007669"/>
    <property type="project" value="TreeGrafter"/>
</dbReference>
<dbReference type="SUPFAM" id="SSF54928">
    <property type="entry name" value="RNA-binding domain, RBD"/>
    <property type="match status" value="1"/>
</dbReference>
<dbReference type="Gene3D" id="3.30.70.330">
    <property type="match status" value="1"/>
</dbReference>
<protein>
    <recommendedName>
        <fullName evidence="9">Pre-rRNA-processing protein ESF2</fullName>
    </recommendedName>
</protein>
<dbReference type="Gramene" id="Kaladp0040s0386.2.v1.1">
    <property type="protein sequence ID" value="Kaladp0040s0386.2.v1.1"/>
    <property type="gene ID" value="Kaladp0040s0386.v1.1"/>
</dbReference>
<proteinExistence type="inferred from homology"/>
<sequence length="265" mass="30010">MSDDEYEVSEGGSGSEEEGMKVAAEEQEVAKVKSKKNKKKRKLVMEAAEADLRGVCYLSRVPPQMDHVKLRHKLSEYGEIERIYLVPEDPAAQVHRKKAGGFRGVRFSEGWVEFTNKFVAKRVADMLNCQPIGGKKRSAYYHDLWNIKYLSKFKWDDLTDEIAYKNAARQQKLALEVSAATRERDSYLKKVDKARELSAKAERLNKKKQKIQQESATEAEIPVNQPAEFKVFRQFPQNKPVAKAAAPRGPKLSRSILSSVFGSGS</sequence>
<dbReference type="PANTHER" id="PTHR12311">
    <property type="entry name" value="ACTIVATOR OF BASAL TRANSCRIPTION 1"/>
    <property type="match status" value="1"/>
</dbReference>
<reference evidence="7" key="1">
    <citation type="submission" date="2021-01" db="UniProtKB">
        <authorList>
            <consortium name="EnsemblPlants"/>
        </authorList>
    </citation>
    <scope>IDENTIFICATION</scope>
</reference>
<dbReference type="OMA" id="TRKHNDF"/>
<evidence type="ECO:0000256" key="6">
    <source>
        <dbReference type="SAM" id="MobiDB-lite"/>
    </source>
</evidence>
<dbReference type="InterPro" id="IPR035979">
    <property type="entry name" value="RBD_domain_sf"/>
</dbReference>
<evidence type="ECO:0000256" key="5">
    <source>
        <dbReference type="SAM" id="Coils"/>
    </source>
</evidence>
<dbReference type="PANTHER" id="PTHR12311:SF7">
    <property type="entry name" value="ACTIVATOR OF BASAL TRANSCRIPTION 1"/>
    <property type="match status" value="1"/>
</dbReference>
<dbReference type="Gramene" id="Kaladp0040s0386.1.v1.1">
    <property type="protein sequence ID" value="Kaladp0040s0386.1.v1.1"/>
    <property type="gene ID" value="Kaladp0040s0386.v1.1"/>
</dbReference>
<dbReference type="AlphaFoldDB" id="A0A7N0TP32"/>
<feature type="compositionally biased region" description="Basic and acidic residues" evidence="6">
    <location>
        <begin position="18"/>
        <end position="31"/>
    </location>
</feature>
<accession>A0A7N0TP32</accession>
<dbReference type="EnsemblPlants" id="Kaladp0040s0386.1.v1.1">
    <property type="protein sequence ID" value="Kaladp0040s0386.1.v1.1"/>
    <property type="gene ID" value="Kaladp0040s0386.v1.1"/>
</dbReference>
<evidence type="ECO:0008006" key="9">
    <source>
        <dbReference type="Google" id="ProtNLM"/>
    </source>
</evidence>
<dbReference type="InterPro" id="IPR039119">
    <property type="entry name" value="ABT1/Esf2"/>
</dbReference>
<evidence type="ECO:0000313" key="7">
    <source>
        <dbReference type="EnsemblPlants" id="Kaladp0040s0386.1.v1.1"/>
    </source>
</evidence>
<dbReference type="InterPro" id="IPR034353">
    <property type="entry name" value="ABT1/ESF2_RRM"/>
</dbReference>
<dbReference type="GO" id="GO:0034462">
    <property type="term" value="P:small-subunit processome assembly"/>
    <property type="evidence" value="ECO:0007669"/>
    <property type="project" value="TreeGrafter"/>
</dbReference>
<dbReference type="GO" id="GO:0003723">
    <property type="term" value="F:RNA binding"/>
    <property type="evidence" value="ECO:0007669"/>
    <property type="project" value="UniProtKB-KW"/>
</dbReference>
<evidence type="ECO:0000256" key="3">
    <source>
        <dbReference type="ARBA" id="ARBA00022884"/>
    </source>
</evidence>
<feature type="coiled-coil region" evidence="5">
    <location>
        <begin position="177"/>
        <end position="214"/>
    </location>
</feature>
<evidence type="ECO:0000256" key="4">
    <source>
        <dbReference type="ARBA" id="ARBA00023242"/>
    </source>
</evidence>
<feature type="region of interest" description="Disordered" evidence="6">
    <location>
        <begin position="1"/>
        <end position="37"/>
    </location>
</feature>
<organism evidence="7 8">
    <name type="scientific">Kalanchoe fedtschenkoi</name>
    <name type="common">Lavender scallops</name>
    <name type="synonym">South American air plant</name>
    <dbReference type="NCBI Taxonomy" id="63787"/>
    <lineage>
        <taxon>Eukaryota</taxon>
        <taxon>Viridiplantae</taxon>
        <taxon>Streptophyta</taxon>
        <taxon>Embryophyta</taxon>
        <taxon>Tracheophyta</taxon>
        <taxon>Spermatophyta</taxon>
        <taxon>Magnoliopsida</taxon>
        <taxon>eudicotyledons</taxon>
        <taxon>Gunneridae</taxon>
        <taxon>Pentapetalae</taxon>
        <taxon>Saxifragales</taxon>
        <taxon>Crassulaceae</taxon>
        <taxon>Kalanchoe</taxon>
    </lineage>
</organism>
<dbReference type="InterPro" id="IPR012677">
    <property type="entry name" value="Nucleotide-bd_a/b_plait_sf"/>
</dbReference>
<evidence type="ECO:0000256" key="1">
    <source>
        <dbReference type="ARBA" id="ARBA00004604"/>
    </source>
</evidence>
<keyword evidence="3" id="KW-0694">RNA-binding</keyword>
<comment type="similarity">
    <text evidence="2">Belongs to the ESF2/ABP1 family.</text>
</comment>
<evidence type="ECO:0000256" key="2">
    <source>
        <dbReference type="ARBA" id="ARBA00005819"/>
    </source>
</evidence>
<comment type="subcellular location">
    <subcellularLocation>
        <location evidence="1">Nucleus</location>
        <location evidence="1">Nucleolus</location>
    </subcellularLocation>
</comment>
<dbReference type="GO" id="GO:0000447">
    <property type="term" value="P:endonucleolytic cleavage in ITS1 to separate SSU-rRNA from 5.8S rRNA and LSU-rRNA from tricistronic rRNA transcript (SSU-rRNA, 5.8S rRNA, LSU-rRNA)"/>
    <property type="evidence" value="ECO:0007669"/>
    <property type="project" value="TreeGrafter"/>
</dbReference>